<organism evidence="3 4">
    <name type="scientific">Streptomyces synnematoformans</name>
    <dbReference type="NCBI Taxonomy" id="415721"/>
    <lineage>
        <taxon>Bacteria</taxon>
        <taxon>Bacillati</taxon>
        <taxon>Actinomycetota</taxon>
        <taxon>Actinomycetes</taxon>
        <taxon>Kitasatosporales</taxon>
        <taxon>Streptomycetaceae</taxon>
        <taxon>Streptomyces</taxon>
    </lineage>
</organism>
<dbReference type="RefSeq" id="WP_344290866.1">
    <property type="nucleotide sequence ID" value="NZ_BAAAPF010000106.1"/>
</dbReference>
<feature type="transmembrane region" description="Helical" evidence="1">
    <location>
        <begin position="21"/>
        <end position="45"/>
    </location>
</feature>
<accession>A0ABP5K921</accession>
<evidence type="ECO:0000256" key="1">
    <source>
        <dbReference type="SAM" id="Phobius"/>
    </source>
</evidence>
<feature type="transmembrane region" description="Helical" evidence="1">
    <location>
        <begin position="192"/>
        <end position="213"/>
    </location>
</feature>
<name>A0ABP5K921_9ACTN</name>
<feature type="transmembrane region" description="Helical" evidence="1">
    <location>
        <begin position="225"/>
        <end position="245"/>
    </location>
</feature>
<keyword evidence="4" id="KW-1185">Reference proteome</keyword>
<keyword evidence="1" id="KW-0812">Transmembrane</keyword>
<feature type="transmembrane region" description="Helical" evidence="1">
    <location>
        <begin position="51"/>
        <end position="72"/>
    </location>
</feature>
<evidence type="ECO:0000259" key="2">
    <source>
        <dbReference type="Pfam" id="PF10756"/>
    </source>
</evidence>
<keyword evidence="1" id="KW-0472">Membrane</keyword>
<sequence length="269" mass="28652">MAGARGSGGGRIRTYRGHLGSLVFLTLLCVVFGGLLVFFGLLFVLGAGAHVAVAIPFCVLGAGLFLLAFCVVRGVTFVDDDGLTLRWLRTRRFAWGDLVAVELEHNAPASAERKRPVMSVVVYTRDGRRVSLPNVIDTRSLSAGREVRVIREVWERRRGADWTPRPEVAEAARAEADASEHTQNALTDSMGWGLAAVRVLVFCVLVVAVLFLATGNADSLPDIPGAILAGVFAAVFLAPLAVALAGRAAARRRRGDGPGAGRESGEPPW</sequence>
<evidence type="ECO:0000313" key="3">
    <source>
        <dbReference type="EMBL" id="GAA2127551.1"/>
    </source>
</evidence>
<dbReference type="EMBL" id="BAAAPF010000106">
    <property type="protein sequence ID" value="GAA2127551.1"/>
    <property type="molecule type" value="Genomic_DNA"/>
</dbReference>
<dbReference type="Pfam" id="PF10756">
    <property type="entry name" value="bPH_6"/>
    <property type="match status" value="1"/>
</dbReference>
<protein>
    <recommendedName>
        <fullName evidence="2">Low molecular weight protein antigen 6 PH domain-containing protein</fullName>
    </recommendedName>
</protein>
<proteinExistence type="predicted"/>
<keyword evidence="1" id="KW-1133">Transmembrane helix</keyword>
<reference evidence="4" key="1">
    <citation type="journal article" date="2019" name="Int. J. Syst. Evol. Microbiol.">
        <title>The Global Catalogue of Microorganisms (GCM) 10K type strain sequencing project: providing services to taxonomists for standard genome sequencing and annotation.</title>
        <authorList>
            <consortium name="The Broad Institute Genomics Platform"/>
            <consortium name="The Broad Institute Genome Sequencing Center for Infectious Disease"/>
            <person name="Wu L."/>
            <person name="Ma J."/>
        </authorList>
    </citation>
    <scope>NUCLEOTIDE SEQUENCE [LARGE SCALE GENOMIC DNA]</scope>
    <source>
        <strain evidence="4">JCM 15481</strain>
    </source>
</reference>
<comment type="caution">
    <text evidence="3">The sequence shown here is derived from an EMBL/GenBank/DDBJ whole genome shotgun (WGS) entry which is preliminary data.</text>
</comment>
<dbReference type="Proteomes" id="UP001500443">
    <property type="component" value="Unassembled WGS sequence"/>
</dbReference>
<dbReference type="InterPro" id="IPR019692">
    <property type="entry name" value="CFP-6_PH"/>
</dbReference>
<evidence type="ECO:0000313" key="4">
    <source>
        <dbReference type="Proteomes" id="UP001500443"/>
    </source>
</evidence>
<gene>
    <name evidence="3" type="ORF">GCM10009802_34190</name>
</gene>
<feature type="domain" description="Low molecular weight protein antigen 6 PH" evidence="2">
    <location>
        <begin position="76"/>
        <end position="151"/>
    </location>
</feature>